<protein>
    <submittedName>
        <fullName evidence="1">Uncharacterized protein</fullName>
    </submittedName>
</protein>
<accession>A0ABY5CK29</accession>
<sequence length="76" mass="8754">MQRLYREDDSLEVFVIGIWLGGVIRRVPPFIAKELSHQRVMCAGQVVNGRRLPDIFSLVEQLACFFLIEMPMSAIF</sequence>
<keyword evidence="2" id="KW-1185">Reference proteome</keyword>
<dbReference type="EMBL" id="CP099599">
    <property type="protein sequence ID" value="UST87443.1"/>
    <property type="molecule type" value="Genomic_DNA"/>
</dbReference>
<organism evidence="1 2">
    <name type="scientific">Pseudomonas siliginis</name>
    <dbReference type="NCBI Taxonomy" id="2842346"/>
    <lineage>
        <taxon>Bacteria</taxon>
        <taxon>Pseudomonadati</taxon>
        <taxon>Pseudomonadota</taxon>
        <taxon>Gammaproteobacteria</taxon>
        <taxon>Pseudomonadales</taxon>
        <taxon>Pseudomonadaceae</taxon>
        <taxon>Pseudomonas</taxon>
    </lineage>
</organism>
<proteinExistence type="predicted"/>
<evidence type="ECO:0000313" key="2">
    <source>
        <dbReference type="Proteomes" id="UP001056851"/>
    </source>
</evidence>
<name>A0ABY5CK29_9PSED</name>
<reference evidence="1" key="1">
    <citation type="submission" date="2022-06" db="EMBL/GenBank/DDBJ databases">
        <title>Investigating genetic diversity within the most abundant and prevalent non-pathogenic leaf-associated bacterial species interacting with Arabidopsis thaliana in natural habitats.</title>
        <authorList>
            <person name="Ramirez-Sanchez D."/>
            <person name="Gibelin-Viala C."/>
            <person name="Mayjonade B."/>
            <person name="Duflos R."/>
            <person name="Belmonte E."/>
            <person name="Pailler V."/>
            <person name="Bartoli C."/>
            <person name="Carrere S."/>
            <person name="Vailleau F."/>
            <person name="Roux F."/>
        </authorList>
    </citation>
    <scope>NUCLEOTIDE SEQUENCE</scope>
    <source>
        <strain evidence="1">OTU6ESPEB1</strain>
    </source>
</reference>
<gene>
    <name evidence="1" type="ORF">NF677_12460</name>
</gene>
<dbReference type="RefSeq" id="WP_252885952.1">
    <property type="nucleotide sequence ID" value="NZ_CP099599.1"/>
</dbReference>
<dbReference type="Proteomes" id="UP001056851">
    <property type="component" value="Chromosome"/>
</dbReference>
<evidence type="ECO:0000313" key="1">
    <source>
        <dbReference type="EMBL" id="UST87443.1"/>
    </source>
</evidence>